<feature type="compositionally biased region" description="Low complexity" evidence="8">
    <location>
        <begin position="22"/>
        <end position="37"/>
    </location>
</feature>
<sequence>MSYQGSPHSHSHSHSHHGNGNGPPIWGNGNGNGHPNNLPRPQMQSPYAHTRNVGIGIAGGNPYPTPSNQYYSSPTPTPTPTPSQHRPQYAMQAPDLNRYSGPPAPHSHSQHQHQLQNQNQSPQPQMFTQPSQIFQPPPPAHLGQPNPSPRNFAPNSMYINPGAMSSPAPDPQQDTSKLLISLAEEYFDAAHELGPSVSVLLTPTHVEAYQRLIATGLKCLDAALKRGKLPPRMEANVRLRYAGVLHEETENNLEAETALSKGISLCERNKYNDLKYAMQYLLAQVMAQKNPKAAMKALNGYVNEAEDYQHISWVYALRFLRAQYAMTTGILADDHYAIKNFQKISELATTQQDDAIHLTASLMEAMAHMRSAAPDSMVLAQGALGAARKHQLTVGATILQLNGLTHLLDVMCSIREGSIQEMLVKLKNLQVTMDQVLHNEKWGRFSNVIAIPINRTAKSSHTVSYETRAVLGIGEDGRDNLMFSFLSKTDAYSISYLLCGVVLLHRGDQKGVKYLKEGLNTLKGATRTSRMTEGLLPELAQKQAWRGEIMCYYQLYMAFYAAGISDWHQVKLNIDQLRSTARNFDFALPGPLECLALFLTGVYYQGSGDLSTALRIFQDPMFSLNHNHGKTTSTSKIEREFSIIAALSALWILQTPSQQNTANNTATLAMLEPICDKHPNLDIQTAFRLVKATILTNPPVPLYSIKTLLGAALSGAKKTQNNQFICIILNVMCSKFFSNVVGEQAEKSAMAGCVQAQKSGSLLWRSVADGMLAKCYDVQGKKGQAAQRMAMAEKFALDASGVLSSANGSNMQSVVCE</sequence>
<dbReference type="AlphaFoldDB" id="A0A9N9Q5V9"/>
<proteinExistence type="inferred from homology"/>
<accession>A0A9N9Q5V9</accession>
<comment type="subcellular location">
    <subcellularLocation>
        <location evidence="1">Nucleus</location>
    </subcellularLocation>
</comment>
<evidence type="ECO:0000313" key="9">
    <source>
        <dbReference type="EMBL" id="CAG8975857.1"/>
    </source>
</evidence>
<evidence type="ECO:0000256" key="4">
    <source>
        <dbReference type="ARBA" id="ARBA00022776"/>
    </source>
</evidence>
<evidence type="ECO:0000256" key="5">
    <source>
        <dbReference type="ARBA" id="ARBA00022829"/>
    </source>
</evidence>
<dbReference type="GO" id="GO:0007064">
    <property type="term" value="P:mitotic sister chromatid cohesion"/>
    <property type="evidence" value="ECO:0007669"/>
    <property type="project" value="InterPro"/>
</dbReference>
<keyword evidence="7" id="KW-0131">Cell cycle</keyword>
<evidence type="ECO:0000256" key="7">
    <source>
        <dbReference type="ARBA" id="ARBA00023306"/>
    </source>
</evidence>
<feature type="compositionally biased region" description="Low complexity" evidence="8">
    <location>
        <begin position="112"/>
        <end position="125"/>
    </location>
</feature>
<evidence type="ECO:0000256" key="8">
    <source>
        <dbReference type="SAM" id="MobiDB-lite"/>
    </source>
</evidence>
<dbReference type="PANTHER" id="PTHR21394">
    <property type="entry name" value="MAU2 CHROMATID COHESION FACTOR HOMOLOG"/>
    <property type="match status" value="1"/>
</dbReference>
<evidence type="ECO:0000256" key="6">
    <source>
        <dbReference type="ARBA" id="ARBA00023242"/>
    </source>
</evidence>
<evidence type="ECO:0000256" key="2">
    <source>
        <dbReference type="ARBA" id="ARBA00008585"/>
    </source>
</evidence>
<dbReference type="Proteomes" id="UP000701801">
    <property type="component" value="Unassembled WGS sequence"/>
</dbReference>
<comment type="similarity">
    <text evidence="2">Belongs to the SCC4/mau-2 family.</text>
</comment>
<dbReference type="EMBL" id="CAJVRM010000153">
    <property type="protein sequence ID" value="CAG8975857.1"/>
    <property type="molecule type" value="Genomic_DNA"/>
</dbReference>
<keyword evidence="4" id="KW-0498">Mitosis</keyword>
<organism evidence="9 10">
    <name type="scientific">Hymenoscyphus albidus</name>
    <dbReference type="NCBI Taxonomy" id="595503"/>
    <lineage>
        <taxon>Eukaryota</taxon>
        <taxon>Fungi</taxon>
        <taxon>Dikarya</taxon>
        <taxon>Ascomycota</taxon>
        <taxon>Pezizomycotina</taxon>
        <taxon>Leotiomycetes</taxon>
        <taxon>Helotiales</taxon>
        <taxon>Helotiaceae</taxon>
        <taxon>Hymenoscyphus</taxon>
    </lineage>
</organism>
<dbReference type="InterPro" id="IPR019440">
    <property type="entry name" value="MAU2"/>
</dbReference>
<keyword evidence="5" id="KW-0159">Chromosome partition</keyword>
<keyword evidence="3" id="KW-0132">Cell division</keyword>
<dbReference type="Pfam" id="PF10345">
    <property type="entry name" value="Cohesin_load"/>
    <property type="match status" value="1"/>
</dbReference>
<evidence type="ECO:0000256" key="3">
    <source>
        <dbReference type="ARBA" id="ARBA00022618"/>
    </source>
</evidence>
<protein>
    <submittedName>
        <fullName evidence="9">Uncharacterized protein</fullName>
    </submittedName>
</protein>
<dbReference type="OrthoDB" id="5565328at2759"/>
<dbReference type="GO" id="GO:0005634">
    <property type="term" value="C:nucleus"/>
    <property type="evidence" value="ECO:0007669"/>
    <property type="project" value="UniProtKB-SubCell"/>
</dbReference>
<reference evidence="9" key="1">
    <citation type="submission" date="2021-07" db="EMBL/GenBank/DDBJ databases">
        <authorList>
            <person name="Durling M."/>
        </authorList>
    </citation>
    <scope>NUCLEOTIDE SEQUENCE</scope>
</reference>
<evidence type="ECO:0000313" key="10">
    <source>
        <dbReference type="Proteomes" id="UP000701801"/>
    </source>
</evidence>
<gene>
    <name evidence="9" type="ORF">HYALB_00010253</name>
</gene>
<comment type="caution">
    <text evidence="9">The sequence shown here is derived from an EMBL/GenBank/DDBJ whole genome shotgun (WGS) entry which is preliminary data.</text>
</comment>
<dbReference type="GO" id="GO:0007059">
    <property type="term" value="P:chromosome segregation"/>
    <property type="evidence" value="ECO:0007669"/>
    <property type="project" value="UniProtKB-KW"/>
</dbReference>
<keyword evidence="10" id="KW-1185">Reference proteome</keyword>
<keyword evidence="6" id="KW-0539">Nucleus</keyword>
<dbReference type="GO" id="GO:0051301">
    <property type="term" value="P:cell division"/>
    <property type="evidence" value="ECO:0007669"/>
    <property type="project" value="UniProtKB-KW"/>
</dbReference>
<name>A0A9N9Q5V9_9HELO</name>
<feature type="region of interest" description="Disordered" evidence="8">
    <location>
        <begin position="1"/>
        <end position="174"/>
    </location>
</feature>
<evidence type="ECO:0000256" key="1">
    <source>
        <dbReference type="ARBA" id="ARBA00004123"/>
    </source>
</evidence>